<organism evidence="2 3">
    <name type="scientific">Aneurinibacillus migulanus</name>
    <name type="common">Bacillus migulanus</name>
    <dbReference type="NCBI Taxonomy" id="47500"/>
    <lineage>
        <taxon>Bacteria</taxon>
        <taxon>Bacillati</taxon>
        <taxon>Bacillota</taxon>
        <taxon>Bacilli</taxon>
        <taxon>Bacillales</taxon>
        <taxon>Paenibacillaceae</taxon>
        <taxon>Aneurinibacillus group</taxon>
        <taxon>Aneurinibacillus</taxon>
    </lineage>
</organism>
<dbReference type="AlphaFoldDB" id="A0A0M0GX81"/>
<comment type="caution">
    <text evidence="2">The sequence shown here is derived from an EMBL/GenBank/DDBJ whole genome shotgun (WGS) entry which is preliminary data.</text>
</comment>
<evidence type="ECO:0000313" key="3">
    <source>
        <dbReference type="Proteomes" id="UP000037269"/>
    </source>
</evidence>
<feature type="domain" description="Fibronectin type-III" evidence="1">
    <location>
        <begin position="190"/>
        <end position="263"/>
    </location>
</feature>
<feature type="domain" description="Fibronectin type-III" evidence="1">
    <location>
        <begin position="97"/>
        <end position="170"/>
    </location>
</feature>
<gene>
    <name evidence="2" type="ORF">AF333_02790</name>
</gene>
<dbReference type="EMBL" id="LGUG01000004">
    <property type="protein sequence ID" value="KON94580.1"/>
    <property type="molecule type" value="Genomic_DNA"/>
</dbReference>
<keyword evidence="3" id="KW-1185">Reference proteome</keyword>
<dbReference type="Gene3D" id="2.60.40.10">
    <property type="entry name" value="Immunoglobulins"/>
    <property type="match status" value="6"/>
</dbReference>
<dbReference type="STRING" id="47500.AF333_02790"/>
<dbReference type="SUPFAM" id="SSF49265">
    <property type="entry name" value="Fibronectin type III"/>
    <property type="match status" value="1"/>
</dbReference>
<dbReference type="GeneID" id="42304137"/>
<feature type="domain" description="Fibronectin type-III" evidence="1">
    <location>
        <begin position="4"/>
        <end position="77"/>
    </location>
</feature>
<dbReference type="SMART" id="SM00060">
    <property type="entry name" value="FN3"/>
    <property type="match status" value="6"/>
</dbReference>
<dbReference type="InterPro" id="IPR036116">
    <property type="entry name" value="FN3_sf"/>
</dbReference>
<reference evidence="2 3" key="1">
    <citation type="submission" date="2015-07" db="EMBL/GenBank/DDBJ databases">
        <title>Fjat-14205 dsm 2895.</title>
        <authorList>
            <person name="Liu B."/>
            <person name="Wang J."/>
            <person name="Zhu Y."/>
            <person name="Liu G."/>
            <person name="Chen Q."/>
            <person name="Chen Z."/>
            <person name="Lan J."/>
            <person name="Che J."/>
            <person name="Ge C."/>
            <person name="Shi H."/>
            <person name="Pan Z."/>
            <person name="Liu X."/>
        </authorList>
    </citation>
    <scope>NUCLEOTIDE SEQUENCE [LARGE SCALE GENOMIC DNA]</scope>
    <source>
        <strain evidence="2 3">DSM 2895</strain>
    </source>
</reference>
<protein>
    <recommendedName>
        <fullName evidence="1">Fibronectin type-III domain-containing protein</fullName>
    </recommendedName>
</protein>
<dbReference type="PANTHER" id="PTHR47135">
    <property type="entry name" value="FIBRONECTIN TYPE III DOMAIN-CONTAINING PROTEIN 7"/>
    <property type="match status" value="1"/>
</dbReference>
<feature type="domain" description="Fibronectin type-III" evidence="1">
    <location>
        <begin position="376"/>
        <end position="449"/>
    </location>
</feature>
<name>A0A0M0GX81_ANEMI</name>
<evidence type="ECO:0000313" key="2">
    <source>
        <dbReference type="EMBL" id="KON94580.1"/>
    </source>
</evidence>
<proteinExistence type="predicted"/>
<dbReference type="RefSeq" id="WP_053432648.1">
    <property type="nucleotide sequence ID" value="NZ_LGUG01000004.1"/>
</dbReference>
<dbReference type="InterPro" id="IPR003961">
    <property type="entry name" value="FN3_dom"/>
</dbReference>
<evidence type="ECO:0000259" key="1">
    <source>
        <dbReference type="SMART" id="SM00060"/>
    </source>
</evidence>
<dbReference type="InterPro" id="IPR013783">
    <property type="entry name" value="Ig-like_fold"/>
</dbReference>
<feature type="domain" description="Fibronectin type-III" evidence="1">
    <location>
        <begin position="283"/>
        <end position="356"/>
    </location>
</feature>
<dbReference type="PATRIC" id="fig|47500.9.peg.1626"/>
<feature type="domain" description="Fibronectin type-III" evidence="1">
    <location>
        <begin position="469"/>
        <end position="542"/>
    </location>
</feature>
<dbReference type="Proteomes" id="UP000037269">
    <property type="component" value="Unassembled WGS sequence"/>
</dbReference>
<accession>A0A0M0GX81</accession>
<dbReference type="PANTHER" id="PTHR47135:SF3">
    <property type="entry name" value="FIBRONECTIN TYPE-III DOMAIN-CONTAINING PROTEIN"/>
    <property type="match status" value="1"/>
</dbReference>
<sequence length="660" mass="66297">MTQLAAPSNLTVSGTKVSWGAVANATKYSVTIYNDKNAEVKTVSNVTTTSVDLSAQSLAAGTYTVKVKAIGNGSTYSDSALSSASGTVTIASPVTQLAAPSNLTVSGTKVSWGAVANATKYSVTIYNDKNAEVKTVSNVTTTSVDLSAQSLAAGTYTVKVKAIGNGSTYSDSALSSASSTVTIASPVTQLAAPSNLTVSGTKVSWDSVTNATKYAVTIYDDKNAEVKTVSDVATTSVDLSAQSLAAGTYTVKVKAIGNGSTYSDSALSSASSAVTIASPVTQLAAPSNLTVTGTTVSWGAVANATKYSVTIYDDKNAEVKTVSDVATTSVDLSAQSLAAGTYTVKVKAIGNGSTYSDSALSSASSAVTIASPVTQLAAPSNLTVTGTTVSWGAVANATKYSVTIYDDKNAEVKTVSDVATTSVDLSAQSLAAGTYTVKVKAIGNGTTYSDSALSSASGAVTIASPVTQLAAPSNLTVSGTKVSWDSVTNATKYAVTIYDDKNAEVKTVSNVATTSVDLSTQSLAAGTYTVKVKAIGNGTTYSDSALSAASGTVTIAAVDKSAATVGLEVAGDKKAGEAFNLSITGAKDKDGNALSKVAKIKVVANNGTSDTPVVNDQSFTFTNGAVKVPVTIGNVGTYTLKVTIEGVTGEKTVSNVTVKQ</sequence>